<comment type="similarity">
    <text evidence="1">Belongs to the histidine acid phosphatase family.</text>
</comment>
<dbReference type="PANTHER" id="PTHR11567:SF127">
    <property type="entry name" value="HISTIDINE ACID PHOSPHATASE"/>
    <property type="match status" value="1"/>
</dbReference>
<evidence type="ECO:0000256" key="1">
    <source>
        <dbReference type="ARBA" id="ARBA00005375"/>
    </source>
</evidence>
<protein>
    <recommendedName>
        <fullName evidence="7">Histidine acid phosphatase</fullName>
    </recommendedName>
</protein>
<dbReference type="Proteomes" id="UP001305779">
    <property type="component" value="Unassembled WGS sequence"/>
</dbReference>
<dbReference type="Gene3D" id="3.40.50.1240">
    <property type="entry name" value="Phosphoglycerate mutase-like"/>
    <property type="match status" value="1"/>
</dbReference>
<dbReference type="InterPro" id="IPR050645">
    <property type="entry name" value="Histidine_acid_phosphatase"/>
</dbReference>
<sequence length="600" mass="64481">MFALVVALAATILLTPTALAQDSNGQYTVWSSVVFQRTGERTPEIIRDYDTPVTLTSIGANQAYEAGAWFRRRYIDAAIPSNRNGTNGAFDAGAPIWGLNADIYSSAETYAIALDQQWNVATANAFFQGLYPPTGPGSNGSSGSSYDPLSVDADNQYIVAPLNGYQYPQIHTAGGLDPNFIYLSGNLDCPAFDDAAGEYLLTTQYSVTQEQFDGIYDAIGSALLQGVIPSETWDYRNAYPIYDYLSYQYAHNATARDTLNRYRDVKTNTSYLSMLRWLSDEQQYAQLGNLTAQTAFPSGQTGSISTIAGNYLAARVVSQLQNAIASGGQAFKLNVLFADFYPLISLFALTQLPQANPAFYGTPEFGSSAVFELFSYTSNNTANTTFPSESDLWVNFYFRNGTSSSDAYQSYSLFDLGPSQAEMTWSDFQQQMNTILVGNVGEWCYMCGSSNLFCSAFNTSTGSARSWRDGSSSSSNHGGLAPAVAGVIGALVALAVAGILFAASMLLFGLRLHRRERKSDLGGFKGGQKMASDQDLTIPKGGAVVGASEAGPMSPVAGGHERVGSWELKNAEAGGKVGLSFPSARGSLEVTRPTEPSERV</sequence>
<organism evidence="5 6">
    <name type="scientific">Zasmidium cellare</name>
    <name type="common">Wine cellar mold</name>
    <name type="synonym">Racodium cellare</name>
    <dbReference type="NCBI Taxonomy" id="395010"/>
    <lineage>
        <taxon>Eukaryota</taxon>
        <taxon>Fungi</taxon>
        <taxon>Dikarya</taxon>
        <taxon>Ascomycota</taxon>
        <taxon>Pezizomycotina</taxon>
        <taxon>Dothideomycetes</taxon>
        <taxon>Dothideomycetidae</taxon>
        <taxon>Mycosphaerellales</taxon>
        <taxon>Mycosphaerellaceae</taxon>
        <taxon>Zasmidium</taxon>
    </lineage>
</organism>
<dbReference type="SUPFAM" id="SSF53254">
    <property type="entry name" value="Phosphoglycerate mutase-like"/>
    <property type="match status" value="1"/>
</dbReference>
<dbReference type="InterPro" id="IPR029033">
    <property type="entry name" value="His_PPase_superfam"/>
</dbReference>
<evidence type="ECO:0000256" key="3">
    <source>
        <dbReference type="SAM" id="Phobius"/>
    </source>
</evidence>
<reference evidence="5 6" key="1">
    <citation type="journal article" date="2023" name="G3 (Bethesda)">
        <title>A chromosome-level genome assembly of Zasmidium syzygii isolated from banana leaves.</title>
        <authorList>
            <person name="van Westerhoven A.C."/>
            <person name="Mehrabi R."/>
            <person name="Talebi R."/>
            <person name="Steentjes M.B.F."/>
            <person name="Corcolon B."/>
            <person name="Chong P.A."/>
            <person name="Kema G.H.J."/>
            <person name="Seidl M.F."/>
        </authorList>
    </citation>
    <scope>NUCLEOTIDE SEQUENCE [LARGE SCALE GENOMIC DNA]</scope>
    <source>
        <strain evidence="5 6">P124</strain>
    </source>
</reference>
<keyword evidence="3" id="KW-0472">Membrane</keyword>
<evidence type="ECO:0000313" key="6">
    <source>
        <dbReference type="Proteomes" id="UP001305779"/>
    </source>
</evidence>
<keyword evidence="6" id="KW-1185">Reference proteome</keyword>
<accession>A0ABR0E026</accession>
<evidence type="ECO:0000256" key="4">
    <source>
        <dbReference type="SAM" id="SignalP"/>
    </source>
</evidence>
<feature type="chain" id="PRO_5047326457" description="Histidine acid phosphatase" evidence="4">
    <location>
        <begin position="21"/>
        <end position="600"/>
    </location>
</feature>
<keyword evidence="3" id="KW-1133">Transmembrane helix</keyword>
<dbReference type="InterPro" id="IPR000560">
    <property type="entry name" value="His_Pase_clade-2"/>
</dbReference>
<keyword evidence="4" id="KW-0732">Signal</keyword>
<comment type="caution">
    <text evidence="5">The sequence shown here is derived from an EMBL/GenBank/DDBJ whole genome shotgun (WGS) entry which is preliminary data.</text>
</comment>
<dbReference type="PANTHER" id="PTHR11567">
    <property type="entry name" value="ACID PHOSPHATASE-RELATED"/>
    <property type="match status" value="1"/>
</dbReference>
<evidence type="ECO:0000313" key="5">
    <source>
        <dbReference type="EMBL" id="KAK4494747.1"/>
    </source>
</evidence>
<evidence type="ECO:0000256" key="2">
    <source>
        <dbReference type="SAM" id="MobiDB-lite"/>
    </source>
</evidence>
<evidence type="ECO:0008006" key="7">
    <source>
        <dbReference type="Google" id="ProtNLM"/>
    </source>
</evidence>
<feature type="region of interest" description="Disordered" evidence="2">
    <location>
        <begin position="580"/>
        <end position="600"/>
    </location>
</feature>
<dbReference type="Pfam" id="PF00328">
    <property type="entry name" value="His_Phos_2"/>
    <property type="match status" value="1"/>
</dbReference>
<gene>
    <name evidence="5" type="ORF">PRZ48_014103</name>
</gene>
<feature type="transmembrane region" description="Helical" evidence="3">
    <location>
        <begin position="483"/>
        <end position="508"/>
    </location>
</feature>
<feature type="signal peptide" evidence="4">
    <location>
        <begin position="1"/>
        <end position="20"/>
    </location>
</feature>
<dbReference type="EMBL" id="JAXOVC010000013">
    <property type="protein sequence ID" value="KAK4494747.1"/>
    <property type="molecule type" value="Genomic_DNA"/>
</dbReference>
<keyword evidence="3" id="KW-0812">Transmembrane</keyword>
<name>A0ABR0E026_ZASCE</name>
<proteinExistence type="inferred from homology"/>